<evidence type="ECO:0000256" key="3">
    <source>
        <dbReference type="ARBA" id="ARBA00022679"/>
    </source>
</evidence>
<accession>A0A160SX26</accession>
<gene>
    <name evidence="9" type="primary">argI</name>
    <name evidence="9" type="ORF">BTSPAZIEG_0246</name>
</gene>
<organism evidence="9 10">
    <name type="scientific">Buchnera aphidicola subsp. Tuberolachnus salignus</name>
    <dbReference type="NCBI Taxonomy" id="98804"/>
    <lineage>
        <taxon>Bacteria</taxon>
        <taxon>Pseudomonadati</taxon>
        <taxon>Pseudomonadota</taxon>
        <taxon>Gammaproteobacteria</taxon>
        <taxon>Enterobacterales</taxon>
        <taxon>Erwiniaceae</taxon>
        <taxon>Buchnera</taxon>
    </lineage>
</organism>
<dbReference type="RefSeq" id="WP_075472677.1">
    <property type="nucleotide sequence ID" value="NZ_CP135003.1"/>
</dbReference>
<dbReference type="PANTHER" id="PTHR45753:SF2">
    <property type="entry name" value="ORNITHINE CARBAMOYLTRANSFERASE"/>
    <property type="match status" value="1"/>
</dbReference>
<evidence type="ECO:0000256" key="4">
    <source>
        <dbReference type="ARBA" id="ARBA00048772"/>
    </source>
</evidence>
<dbReference type="InterPro" id="IPR006132">
    <property type="entry name" value="Asp/Orn_carbamoyltranf_P-bd"/>
</dbReference>
<evidence type="ECO:0000256" key="2">
    <source>
        <dbReference type="ARBA" id="ARBA00013007"/>
    </source>
</evidence>
<dbReference type="PANTHER" id="PTHR45753">
    <property type="entry name" value="ORNITHINE CARBAMOYLTRANSFERASE, MITOCHONDRIAL"/>
    <property type="match status" value="1"/>
</dbReference>
<dbReference type="AlphaFoldDB" id="A0A160SX26"/>
<name>A0A160SX26_BUCTT</name>
<dbReference type="Pfam" id="PF02729">
    <property type="entry name" value="OTCace_N"/>
    <property type="match status" value="1"/>
</dbReference>
<dbReference type="GO" id="GO:0042450">
    <property type="term" value="P:L-arginine biosynthetic process via ornithine"/>
    <property type="evidence" value="ECO:0007669"/>
    <property type="project" value="UniProtKB-UniRule"/>
</dbReference>
<evidence type="ECO:0000259" key="8">
    <source>
        <dbReference type="Pfam" id="PF02729"/>
    </source>
</evidence>
<keyword evidence="10" id="KW-1185">Reference proteome</keyword>
<comment type="similarity">
    <text evidence="1">Belongs to the aspartate/ornithine carbamoyltransferase superfamily. OTCase family.</text>
</comment>
<dbReference type="GO" id="GO:0016597">
    <property type="term" value="F:amino acid binding"/>
    <property type="evidence" value="ECO:0007669"/>
    <property type="project" value="InterPro"/>
</dbReference>
<feature type="domain" description="Aspartate/ornithine carbamoyltransferase Asp/Orn-binding" evidence="7">
    <location>
        <begin position="156"/>
        <end position="329"/>
    </location>
</feature>
<evidence type="ECO:0000313" key="9">
    <source>
        <dbReference type="EMBL" id="CUR53218.1"/>
    </source>
</evidence>
<dbReference type="InterPro" id="IPR006130">
    <property type="entry name" value="Asp/Orn_carbamoylTrfase"/>
</dbReference>
<dbReference type="PRINTS" id="PR00100">
    <property type="entry name" value="AOTCASE"/>
</dbReference>
<dbReference type="InterPro" id="IPR036901">
    <property type="entry name" value="Asp/Orn_carbamoylTrfase_sf"/>
</dbReference>
<dbReference type="OrthoDB" id="9802587at2"/>
<evidence type="ECO:0000313" key="10">
    <source>
        <dbReference type="Proteomes" id="UP000243633"/>
    </source>
</evidence>
<dbReference type="PATRIC" id="fig|98804.3.peg.233"/>
<dbReference type="InterPro" id="IPR002292">
    <property type="entry name" value="Orn/put_carbamltrans"/>
</dbReference>
<dbReference type="NCBIfam" id="TIGR00658">
    <property type="entry name" value="orni_carb_tr"/>
    <property type="match status" value="1"/>
</dbReference>
<dbReference type="GO" id="GO:0004585">
    <property type="term" value="F:ornithine carbamoyltransferase activity"/>
    <property type="evidence" value="ECO:0007669"/>
    <property type="project" value="UniProtKB-UniRule"/>
</dbReference>
<keyword evidence="3 6" id="KW-0808">Transferase</keyword>
<sequence length="343" mass="40340">MKTLYNKSFLKFSDFTSQEILYLLNFSKILKKKKQKNKEIKYLKNKKIILIFEQTSTRTRCAFEIAAYEQGAYTTILNPSDTHIKHKESIEDSIKIFNLLYDGIQYRGNSHNTIKLFKKYAKIPVWNGLTQKFHPTQVLADIFTMKEIYPNLSFFEIKCAYIGDAQNNISNTLLEAAKILKFQLTIIAPKKYWPKKEFLEKYIYNTTSKINNIQYTENISIGTKKIHFIYTDVWVSMTENENCWTKKIKDLLPYQVNENLIYHTKNPNIKILHCLPALHNQDSILGKKLHTLYNLKNGLEITHSIFKSKYNISFQQANNKLHTIKALLISNLCIFDSFKKIFK</sequence>
<dbReference type="Pfam" id="PF00185">
    <property type="entry name" value="OTCace"/>
    <property type="match status" value="1"/>
</dbReference>
<dbReference type="Proteomes" id="UP000243633">
    <property type="component" value="Chromosome 1"/>
</dbReference>
<comment type="catalytic activity">
    <reaction evidence="4">
        <text>carbamoyl phosphate + L-ornithine = L-citrulline + phosphate + H(+)</text>
        <dbReference type="Rhea" id="RHEA:19513"/>
        <dbReference type="ChEBI" id="CHEBI:15378"/>
        <dbReference type="ChEBI" id="CHEBI:43474"/>
        <dbReference type="ChEBI" id="CHEBI:46911"/>
        <dbReference type="ChEBI" id="CHEBI:57743"/>
        <dbReference type="ChEBI" id="CHEBI:58228"/>
        <dbReference type="EC" id="2.1.3.3"/>
    </reaction>
</comment>
<dbReference type="EMBL" id="LN890285">
    <property type="protein sequence ID" value="CUR53218.1"/>
    <property type="molecule type" value="Genomic_DNA"/>
</dbReference>
<reference evidence="10" key="1">
    <citation type="submission" date="2015-10" db="EMBL/GenBank/DDBJ databases">
        <authorList>
            <person name="Manzano-Marin A."/>
            <person name="Manzano-Marin A."/>
        </authorList>
    </citation>
    <scope>NUCLEOTIDE SEQUENCE [LARGE SCALE GENOMIC DNA]</scope>
    <source>
        <strain evidence="10">BTs</strain>
    </source>
</reference>
<dbReference type="Gene3D" id="3.40.50.1370">
    <property type="entry name" value="Aspartate/ornithine carbamoyltransferase"/>
    <property type="match status" value="2"/>
</dbReference>
<evidence type="ECO:0000259" key="7">
    <source>
        <dbReference type="Pfam" id="PF00185"/>
    </source>
</evidence>
<dbReference type="SUPFAM" id="SSF53671">
    <property type="entry name" value="Aspartate/ornithine carbamoyltransferase"/>
    <property type="match status" value="1"/>
</dbReference>
<evidence type="ECO:0000256" key="5">
    <source>
        <dbReference type="NCBIfam" id="TIGR00658"/>
    </source>
</evidence>
<dbReference type="PRINTS" id="PR00102">
    <property type="entry name" value="OTCASE"/>
</dbReference>
<feature type="domain" description="Aspartate/ornithine carbamoyltransferase carbamoyl-P binding" evidence="8">
    <location>
        <begin position="7"/>
        <end position="147"/>
    </location>
</feature>
<evidence type="ECO:0000256" key="6">
    <source>
        <dbReference type="RuleBase" id="RU003634"/>
    </source>
</evidence>
<dbReference type="InterPro" id="IPR006131">
    <property type="entry name" value="Asp_carbamoyltransf_Asp/Orn-bd"/>
</dbReference>
<protein>
    <recommendedName>
        <fullName evidence="2 5">Ornithine carbamoyltransferase</fullName>
        <ecNumber evidence="2 5">2.1.3.3</ecNumber>
    </recommendedName>
</protein>
<dbReference type="STRING" id="98804.BTSPAZIEG_0246"/>
<dbReference type="GO" id="GO:0019240">
    <property type="term" value="P:citrulline biosynthetic process"/>
    <property type="evidence" value="ECO:0007669"/>
    <property type="project" value="TreeGrafter"/>
</dbReference>
<proteinExistence type="inferred from homology"/>
<dbReference type="EC" id="2.1.3.3" evidence="2 5"/>
<evidence type="ECO:0000256" key="1">
    <source>
        <dbReference type="ARBA" id="ARBA00007805"/>
    </source>
</evidence>